<proteinExistence type="predicted"/>
<dbReference type="Proteomes" id="UP000177117">
    <property type="component" value="Unassembled WGS sequence"/>
</dbReference>
<sequence>MKKLSVIVGVAVFALSGWSVYGHGETTGMTGSAGMMDMMDLMHGSLDRNQAFDCESASDMEMMEEGEEMMDEMMGHEDHERIEEAMEVDMKDHDSMHMMMGMWSTGCVGEETFGTLATHYNSDGGMMGPGMVQNNWGYGMGGFGFVTSALIWIILVLAIIGLWRWIKGPTKPATPIV</sequence>
<accession>A0A1F8EJ90</accession>
<keyword evidence="1" id="KW-0812">Transmembrane</keyword>
<feature type="transmembrane region" description="Helical" evidence="1">
    <location>
        <begin position="136"/>
        <end position="163"/>
    </location>
</feature>
<comment type="caution">
    <text evidence="2">The sequence shown here is derived from an EMBL/GenBank/DDBJ whole genome shotgun (WGS) entry which is preliminary data.</text>
</comment>
<name>A0A1F8EJ90_9BACT</name>
<reference evidence="2 3" key="1">
    <citation type="journal article" date="2016" name="Nat. Commun.">
        <title>Thousands of microbial genomes shed light on interconnected biogeochemical processes in an aquifer system.</title>
        <authorList>
            <person name="Anantharaman K."/>
            <person name="Brown C.T."/>
            <person name="Hug L.A."/>
            <person name="Sharon I."/>
            <person name="Castelle C.J."/>
            <person name="Probst A.J."/>
            <person name="Thomas B.C."/>
            <person name="Singh A."/>
            <person name="Wilkins M.J."/>
            <person name="Karaoz U."/>
            <person name="Brodie E.L."/>
            <person name="Williams K.H."/>
            <person name="Hubbard S.S."/>
            <person name="Banfield J.F."/>
        </authorList>
    </citation>
    <scope>NUCLEOTIDE SEQUENCE [LARGE SCALE GENOMIC DNA]</scope>
</reference>
<dbReference type="EMBL" id="MGJD01000028">
    <property type="protein sequence ID" value="OGN00129.1"/>
    <property type="molecule type" value="Genomic_DNA"/>
</dbReference>
<keyword evidence="1" id="KW-0472">Membrane</keyword>
<keyword evidence="1" id="KW-1133">Transmembrane helix</keyword>
<evidence type="ECO:0000256" key="1">
    <source>
        <dbReference type="SAM" id="Phobius"/>
    </source>
</evidence>
<protein>
    <submittedName>
        <fullName evidence="2">Uncharacterized protein</fullName>
    </submittedName>
</protein>
<gene>
    <name evidence="2" type="ORF">A2650_04240</name>
</gene>
<evidence type="ECO:0000313" key="2">
    <source>
        <dbReference type="EMBL" id="OGN00129.1"/>
    </source>
</evidence>
<dbReference type="AlphaFoldDB" id="A0A1F8EJ90"/>
<organism evidence="2 3">
    <name type="scientific">Candidatus Yanofskybacteria bacterium RIFCSPHIGHO2_01_FULL_41_53</name>
    <dbReference type="NCBI Taxonomy" id="1802663"/>
    <lineage>
        <taxon>Bacteria</taxon>
        <taxon>Candidatus Yanofskyibacteriota</taxon>
    </lineage>
</organism>
<evidence type="ECO:0000313" key="3">
    <source>
        <dbReference type="Proteomes" id="UP000177117"/>
    </source>
</evidence>